<dbReference type="InterPro" id="IPR038726">
    <property type="entry name" value="PDDEXK_AddAB-type"/>
</dbReference>
<accession>A0A6H2A5A1</accession>
<organism evidence="2">
    <name type="scientific">viral metagenome</name>
    <dbReference type="NCBI Taxonomy" id="1070528"/>
    <lineage>
        <taxon>unclassified sequences</taxon>
        <taxon>metagenomes</taxon>
        <taxon>organismal metagenomes</taxon>
    </lineage>
</organism>
<protein>
    <submittedName>
        <fullName evidence="2">Putative PD-(D/E)XK nuclease superfamily protein</fullName>
    </submittedName>
</protein>
<name>A0A6H2A5A1_9ZZZZ</name>
<gene>
    <name evidence="2" type="ORF">TM448A06223_0002</name>
    <name evidence="3" type="ORF">TM448B01188_0029</name>
</gene>
<feature type="domain" description="PD-(D/E)XK endonuclease-like" evidence="1">
    <location>
        <begin position="88"/>
        <end position="169"/>
    </location>
</feature>
<reference evidence="2" key="1">
    <citation type="submission" date="2020-03" db="EMBL/GenBank/DDBJ databases">
        <title>The deep terrestrial virosphere.</title>
        <authorList>
            <person name="Holmfeldt K."/>
            <person name="Nilsson E."/>
            <person name="Simone D."/>
            <person name="Lopez-Fernandez M."/>
            <person name="Wu X."/>
            <person name="de Brujin I."/>
            <person name="Lundin D."/>
            <person name="Andersson A."/>
            <person name="Bertilsson S."/>
            <person name="Dopson M."/>
        </authorList>
    </citation>
    <scope>NUCLEOTIDE SEQUENCE</scope>
    <source>
        <strain evidence="2">TM448A06223</strain>
        <strain evidence="3">TM448B01188</strain>
    </source>
</reference>
<dbReference type="Gene3D" id="3.90.320.10">
    <property type="match status" value="1"/>
</dbReference>
<evidence type="ECO:0000313" key="3">
    <source>
        <dbReference type="EMBL" id="QJI05489.1"/>
    </source>
</evidence>
<dbReference type="InterPro" id="IPR011604">
    <property type="entry name" value="PDDEXK-like_dom_sf"/>
</dbReference>
<dbReference type="EMBL" id="MT144553">
    <property type="protein sequence ID" value="QJA54948.1"/>
    <property type="molecule type" value="Genomic_DNA"/>
</dbReference>
<dbReference type="AlphaFoldDB" id="A0A6H2A5A1"/>
<proteinExistence type="predicted"/>
<evidence type="ECO:0000259" key="1">
    <source>
        <dbReference type="Pfam" id="PF12705"/>
    </source>
</evidence>
<evidence type="ECO:0000313" key="2">
    <source>
        <dbReference type="EMBL" id="QJA54948.1"/>
    </source>
</evidence>
<sequence length="212" mass="24814">MPAKIYKNERQEKVPSVTAIINQWGIKTEPLKWWAWKKGGKGLSLYEKEEADVGTLAHLMIDSDVKKKELDLFQFPIKIVEQAKVCYQNFQEWKNRHNYNPIETEISLISEKYQYGGTIDCIAMIDGALSIIDFKTGKEVYEDHIIQIIAYAELWTENFPDNPLTGGYHIIRTGKEIAMFSHNWYGEFPYAWEVFLALRRLYDLAKEIKKLK</sequence>
<dbReference type="EMBL" id="MT145203">
    <property type="protein sequence ID" value="QJI05489.1"/>
    <property type="molecule type" value="Genomic_DNA"/>
</dbReference>
<dbReference type="Pfam" id="PF12705">
    <property type="entry name" value="PDDEXK_1"/>
    <property type="match status" value="1"/>
</dbReference>